<feature type="region of interest" description="Disordered" evidence="1">
    <location>
        <begin position="576"/>
        <end position="612"/>
    </location>
</feature>
<comment type="caution">
    <text evidence="2">The sequence shown here is derived from an EMBL/GenBank/DDBJ whole genome shotgun (WGS) entry which is preliminary data.</text>
</comment>
<evidence type="ECO:0000256" key="1">
    <source>
        <dbReference type="SAM" id="MobiDB-lite"/>
    </source>
</evidence>
<protein>
    <recommendedName>
        <fullName evidence="4">Reverse transcriptase Ty1/copia-type domain-containing protein</fullName>
    </recommendedName>
</protein>
<dbReference type="eggNOG" id="KOG0017">
    <property type="taxonomic scope" value="Eukaryota"/>
</dbReference>
<dbReference type="EMBL" id="AGNL01005736">
    <property type="protein sequence ID" value="EJK72498.1"/>
    <property type="molecule type" value="Genomic_DNA"/>
</dbReference>
<feature type="compositionally biased region" description="Low complexity" evidence="1">
    <location>
        <begin position="250"/>
        <end position="259"/>
    </location>
</feature>
<dbReference type="Proteomes" id="UP000266841">
    <property type="component" value="Unassembled WGS sequence"/>
</dbReference>
<feature type="compositionally biased region" description="Basic and acidic residues" evidence="1">
    <location>
        <begin position="225"/>
        <end position="236"/>
    </location>
</feature>
<keyword evidence="3" id="KW-1185">Reference proteome</keyword>
<feature type="region of interest" description="Disordered" evidence="1">
    <location>
        <begin position="224"/>
        <end position="274"/>
    </location>
</feature>
<accession>K0T1H7</accession>
<dbReference type="AlphaFoldDB" id="K0T1H7"/>
<dbReference type="InterPro" id="IPR036397">
    <property type="entry name" value="RNaseH_sf"/>
</dbReference>
<feature type="non-terminal residue" evidence="2">
    <location>
        <position position="1"/>
    </location>
</feature>
<dbReference type="OMA" id="ILCAMAN"/>
<proteinExistence type="predicted"/>
<evidence type="ECO:0008006" key="4">
    <source>
        <dbReference type="Google" id="ProtNLM"/>
    </source>
</evidence>
<feature type="compositionally biased region" description="Basic and acidic residues" evidence="1">
    <location>
        <begin position="594"/>
        <end position="611"/>
    </location>
</feature>
<evidence type="ECO:0000313" key="2">
    <source>
        <dbReference type="EMBL" id="EJK72498.1"/>
    </source>
</evidence>
<sequence>VNCKEKGIQSEIQFHNYWSPLTSLVEELEDDDGKEWNNEATAIYDTGTTTTVGAEHDSAQFEATGRAANKTFMMPMGDTATATEIRKLKAEGIREPAKEVNIVPGVHSTLLSGPQLAKHDYVSEKAVLEGHLDKATNLWRIPLKQTVQTSTGSINSVLIDRPAPEHAIAHVFELPSTEATVRYYHAAAGFPTKATWIKAIKNGNFNTWPGLSVKAVTKYYPESDETTKGHTKELRQGIRSTKRVRDADRAATTTAAATTEKNEEQTDNGEEAKRKEHDILVKVFDTKELAYTDQTGKFPHMSSRGHQYVMIAVHVDSNYVFQAPMKSRKDDEMIRAHTAIIEKMKRCKLSMRKQILDNEVSAAYKEAIEKADMEYELLPPNNHRRSLAERGIQDFKSHFISVLCGVDESFPMHLWCRLLKQAEMQLNMLRQANVAPNTSAYDYVHGPFNFLRQPIAPIGCAVQCYEMPNQRRSWDPRTIDGWHLGVSTEHYRCYKVFIKETKSERVVEQVFFKHKYLTNPTVTPEDTVVEASRKLVESLEGDIPKSNENYEALKILSKTFNDIAVRNVTEAAKAKARDQRQVTFADEEQAQPPRVDEPIPRVDEPAPRVADDELPPIEIDAPAFRTRGKTTAQEALMTALDVFKIKLDPRKAAKRQFPLQILCAMANAIVDGEMGELLEYRHLIKRPEHRETWLKSFGDKVGRLAQGIPGRVEGTNTMFFVDKAEVPKDRFKDVTFGRIVCNYREGKEDPYRSRLTVMGNRINCPYDVGTPTADLLTVKLLFNSVISTEGARFMTMDIKNFYLNTPMQRYEYLKLRMSDMPEDVIELYDLNQKATKDGYVYVEVRKGMYGLPQAGRLAQDLLEERLNKDGYHQSKRTPGLWTHEWRPICFSLVVDDFGVKYVGEEHAQHLQSILEQYYTVAVDKEGTRYVGLTLDWDYEGKQVHLSMPGYVKKALERFQHIVPKRKQYQPYPHEPVKYGAKVQYAKAEDDTPKLSKEEKHSYKKSQESSYSTQGQSIAQCSRHSAL</sequence>
<evidence type="ECO:0000313" key="3">
    <source>
        <dbReference type="Proteomes" id="UP000266841"/>
    </source>
</evidence>
<feature type="region of interest" description="Disordered" evidence="1">
    <location>
        <begin position="985"/>
        <end position="1026"/>
    </location>
</feature>
<organism evidence="2 3">
    <name type="scientific">Thalassiosira oceanica</name>
    <name type="common">Marine diatom</name>
    <dbReference type="NCBI Taxonomy" id="159749"/>
    <lineage>
        <taxon>Eukaryota</taxon>
        <taxon>Sar</taxon>
        <taxon>Stramenopiles</taxon>
        <taxon>Ochrophyta</taxon>
        <taxon>Bacillariophyta</taxon>
        <taxon>Coscinodiscophyceae</taxon>
        <taxon>Thalassiosirophycidae</taxon>
        <taxon>Thalassiosirales</taxon>
        <taxon>Thalassiosiraceae</taxon>
        <taxon>Thalassiosira</taxon>
    </lineage>
</organism>
<dbReference type="GO" id="GO:0003676">
    <property type="term" value="F:nucleic acid binding"/>
    <property type="evidence" value="ECO:0007669"/>
    <property type="project" value="InterPro"/>
</dbReference>
<reference evidence="2 3" key="1">
    <citation type="journal article" date="2012" name="Genome Biol.">
        <title>Genome and low-iron response of an oceanic diatom adapted to chronic iron limitation.</title>
        <authorList>
            <person name="Lommer M."/>
            <person name="Specht M."/>
            <person name="Roy A.S."/>
            <person name="Kraemer L."/>
            <person name="Andreson R."/>
            <person name="Gutowska M.A."/>
            <person name="Wolf J."/>
            <person name="Bergner S.V."/>
            <person name="Schilhabel M.B."/>
            <person name="Klostermeier U.C."/>
            <person name="Beiko R.G."/>
            <person name="Rosenstiel P."/>
            <person name="Hippler M."/>
            <person name="Laroche J."/>
        </authorList>
    </citation>
    <scope>NUCLEOTIDE SEQUENCE [LARGE SCALE GENOMIC DNA]</scope>
    <source>
        <strain evidence="2 3">CCMP1005</strain>
    </source>
</reference>
<feature type="compositionally biased region" description="Basic and acidic residues" evidence="1">
    <location>
        <begin position="260"/>
        <end position="274"/>
    </location>
</feature>
<feature type="compositionally biased region" description="Basic and acidic residues" evidence="1">
    <location>
        <begin position="986"/>
        <end position="1006"/>
    </location>
</feature>
<name>K0T1H7_THAOC</name>
<gene>
    <name evidence="2" type="ORF">THAOC_05968</name>
</gene>
<dbReference type="OrthoDB" id="46155at2759"/>
<dbReference type="Gene3D" id="3.30.420.10">
    <property type="entry name" value="Ribonuclease H-like superfamily/Ribonuclease H"/>
    <property type="match status" value="1"/>
</dbReference>
<feature type="compositionally biased region" description="Polar residues" evidence="1">
    <location>
        <begin position="1007"/>
        <end position="1026"/>
    </location>
</feature>